<keyword evidence="1" id="KW-1133">Transmembrane helix</keyword>
<keyword evidence="3" id="KW-1185">Reference proteome</keyword>
<organism evidence="2 3">
    <name type="scientific">Acanthosepion pharaonis</name>
    <name type="common">Pharaoh cuttlefish</name>
    <name type="synonym">Sepia pharaonis</name>
    <dbReference type="NCBI Taxonomy" id="158019"/>
    <lineage>
        <taxon>Eukaryota</taxon>
        <taxon>Metazoa</taxon>
        <taxon>Spiralia</taxon>
        <taxon>Lophotrochozoa</taxon>
        <taxon>Mollusca</taxon>
        <taxon>Cephalopoda</taxon>
        <taxon>Coleoidea</taxon>
        <taxon>Decapodiformes</taxon>
        <taxon>Sepiida</taxon>
        <taxon>Sepiina</taxon>
        <taxon>Sepiidae</taxon>
        <taxon>Acanthosepion</taxon>
    </lineage>
</organism>
<name>A0A812E3L5_ACAPH</name>
<evidence type="ECO:0000313" key="3">
    <source>
        <dbReference type="Proteomes" id="UP000597762"/>
    </source>
</evidence>
<feature type="transmembrane region" description="Helical" evidence="1">
    <location>
        <begin position="207"/>
        <end position="231"/>
    </location>
</feature>
<dbReference type="AlphaFoldDB" id="A0A812E3L5"/>
<proteinExistence type="predicted"/>
<dbReference type="Proteomes" id="UP000597762">
    <property type="component" value="Unassembled WGS sequence"/>
</dbReference>
<sequence>MHPHPASKSINFPSFLQFSIRPTLLCYLFSDIVLDLGIPSFFFRACPFDFLRLSLNVLLLVLSSFSFVSLFLPSCISNDFPSRFLGCIFYCQPPFLPSLFTSFIQCLPTFLAPPSFPSLLAYFLYCLLSLLSFLPTLSSFSSLPSLLPTFLDFLQCLPTFLAPPSFPSLLAYFLYCLLSLLSFLPTLSSFPHFLPSFLPSLTSFNAFLLSLPLPPFLPCLLTSFIAFFSYFPSFLHCRPFLTSCPPSYLP</sequence>
<accession>A0A812E3L5</accession>
<feature type="transmembrane region" description="Helical" evidence="1">
    <location>
        <begin position="20"/>
        <end position="43"/>
    </location>
</feature>
<protein>
    <submittedName>
        <fullName evidence="2">Uncharacterized protein</fullName>
    </submittedName>
</protein>
<dbReference type="EMBL" id="CAHIKZ030004897">
    <property type="protein sequence ID" value="CAE1317072.1"/>
    <property type="molecule type" value="Genomic_DNA"/>
</dbReference>
<feature type="transmembrane region" description="Helical" evidence="1">
    <location>
        <begin position="55"/>
        <end position="74"/>
    </location>
</feature>
<comment type="caution">
    <text evidence="2">The sequence shown here is derived from an EMBL/GenBank/DDBJ whole genome shotgun (WGS) entry which is preliminary data.</text>
</comment>
<keyword evidence="1" id="KW-0812">Transmembrane</keyword>
<reference evidence="2" key="1">
    <citation type="submission" date="2021-01" db="EMBL/GenBank/DDBJ databases">
        <authorList>
            <person name="Li R."/>
            <person name="Bekaert M."/>
        </authorList>
    </citation>
    <scope>NUCLEOTIDE SEQUENCE</scope>
    <source>
        <strain evidence="2">Farmed</strain>
    </source>
</reference>
<feature type="transmembrane region" description="Helical" evidence="1">
    <location>
        <begin position="119"/>
        <end position="137"/>
    </location>
</feature>
<evidence type="ECO:0000256" key="1">
    <source>
        <dbReference type="SAM" id="Phobius"/>
    </source>
</evidence>
<gene>
    <name evidence="2" type="ORF">SPHA_67679</name>
</gene>
<keyword evidence="1" id="KW-0472">Membrane</keyword>
<evidence type="ECO:0000313" key="2">
    <source>
        <dbReference type="EMBL" id="CAE1317072.1"/>
    </source>
</evidence>
<feature type="transmembrane region" description="Helical" evidence="1">
    <location>
        <begin position="169"/>
        <end position="187"/>
    </location>
</feature>